<dbReference type="Pfam" id="PF14223">
    <property type="entry name" value="Retrotran_gag_2"/>
    <property type="match status" value="1"/>
</dbReference>
<feature type="compositionally biased region" description="Polar residues" evidence="2">
    <location>
        <begin position="330"/>
        <end position="362"/>
    </location>
</feature>
<dbReference type="Proteomes" id="UP000283269">
    <property type="component" value="Unassembled WGS sequence"/>
</dbReference>
<feature type="domain" description="CCHC-type" evidence="3">
    <location>
        <begin position="271"/>
        <end position="285"/>
    </location>
</feature>
<comment type="caution">
    <text evidence="4">The sequence shown here is derived from an EMBL/GenBank/DDBJ whole genome shotgun (WGS) entry which is preliminary data.</text>
</comment>
<dbReference type="AlphaFoldDB" id="A0A409XQD4"/>
<feature type="region of interest" description="Disordered" evidence="2">
    <location>
        <begin position="247"/>
        <end position="276"/>
    </location>
</feature>
<dbReference type="PROSITE" id="PS50158">
    <property type="entry name" value="ZF_CCHC"/>
    <property type="match status" value="1"/>
</dbReference>
<dbReference type="GO" id="GO:0003676">
    <property type="term" value="F:nucleic acid binding"/>
    <property type="evidence" value="ECO:0007669"/>
    <property type="project" value="InterPro"/>
</dbReference>
<reference evidence="4 5" key="1">
    <citation type="journal article" date="2018" name="Evol. Lett.">
        <title>Horizontal gene cluster transfer increased hallucinogenic mushroom diversity.</title>
        <authorList>
            <person name="Reynolds H.T."/>
            <person name="Vijayakumar V."/>
            <person name="Gluck-Thaler E."/>
            <person name="Korotkin H.B."/>
            <person name="Matheny P.B."/>
            <person name="Slot J.C."/>
        </authorList>
    </citation>
    <scope>NUCLEOTIDE SEQUENCE [LARGE SCALE GENOMIC DNA]</scope>
    <source>
        <strain evidence="4 5">2631</strain>
    </source>
</reference>
<evidence type="ECO:0000256" key="1">
    <source>
        <dbReference type="PROSITE-ProRule" id="PRU00047"/>
    </source>
</evidence>
<sequence>MGPEDANINMSSSNNLKVLNLLKLQDDSSNWVTYKARIVNNLTSKGLARHLNGNVRKLDELREDEGKWFLGDLKTPLTESQLDEHESKIDAYEQKQAQVREAIYETVSKSAFLEIKGEATAAAMWRKLTTMHEKKGTMTYTDTLAKLASSRYVEGSNMRTHISGMLELREKLADMGNALNDGLFSAYLKTSLSPDYCPLLTSLNASSKASGNVLSIHDLINFIYEEVDNKEAEKNVDEAKENVALAASHRDAKGKGSQGGKNARKAKSKKKCTNCSKNGHEKSDCYAEGGGKADQAPEWWKKQVAKGKAKTANTATEDNDDASFLVEINDTPTEGPDTQQSNEPTNVSNVSKAPENDLTQSAPFLPPPKSTSSPILTYPHENLTNSDSSNDGEEHSNRPKRSRPAAGFYSSKNQTKIGENAGMLAHMQEVEDDTSTEDFLTAQVLKSLVEDALAAGGYDAPTADEALFRDIPPNLAHLDPSQLVCRLWRPLYGSKQGAYRFYQFMSETLNKLGLTVSKSDDALFYRFNEDGTYIIIRAATDDFTIVGDCDATTDAFLDALEKHVELVRLGPINWLLGTSVEQDFDKHTIKLGQEAFIDQIATKFGQQNAHPITTPLPPNIDLSHGLQHVSPQLATPAEKTR</sequence>
<proteinExistence type="predicted"/>
<protein>
    <recommendedName>
        <fullName evidence="3">CCHC-type domain-containing protein</fullName>
    </recommendedName>
</protein>
<keyword evidence="1" id="KW-0479">Metal-binding</keyword>
<keyword evidence="1" id="KW-0862">Zinc</keyword>
<evidence type="ECO:0000259" key="3">
    <source>
        <dbReference type="PROSITE" id="PS50158"/>
    </source>
</evidence>
<dbReference type="STRING" id="93625.A0A409XQD4"/>
<keyword evidence="5" id="KW-1185">Reference proteome</keyword>
<dbReference type="InterPro" id="IPR001878">
    <property type="entry name" value="Znf_CCHC"/>
</dbReference>
<feature type="compositionally biased region" description="Basic residues" evidence="2">
    <location>
        <begin position="262"/>
        <end position="272"/>
    </location>
</feature>
<dbReference type="PANTHER" id="PTHR47481">
    <property type="match status" value="1"/>
</dbReference>
<dbReference type="GO" id="GO:0008270">
    <property type="term" value="F:zinc ion binding"/>
    <property type="evidence" value="ECO:0007669"/>
    <property type="project" value="UniProtKB-KW"/>
</dbReference>
<name>A0A409XQD4_PSICY</name>
<dbReference type="EMBL" id="NHYD01000900">
    <property type="protein sequence ID" value="PPQ92930.1"/>
    <property type="molecule type" value="Genomic_DNA"/>
</dbReference>
<dbReference type="InParanoid" id="A0A409XQD4"/>
<evidence type="ECO:0000313" key="4">
    <source>
        <dbReference type="EMBL" id="PPQ92930.1"/>
    </source>
</evidence>
<evidence type="ECO:0000313" key="5">
    <source>
        <dbReference type="Proteomes" id="UP000283269"/>
    </source>
</evidence>
<dbReference type="OrthoDB" id="3015170at2759"/>
<feature type="region of interest" description="Disordered" evidence="2">
    <location>
        <begin position="328"/>
        <end position="414"/>
    </location>
</feature>
<organism evidence="4 5">
    <name type="scientific">Psilocybe cyanescens</name>
    <dbReference type="NCBI Taxonomy" id="93625"/>
    <lineage>
        <taxon>Eukaryota</taxon>
        <taxon>Fungi</taxon>
        <taxon>Dikarya</taxon>
        <taxon>Basidiomycota</taxon>
        <taxon>Agaricomycotina</taxon>
        <taxon>Agaricomycetes</taxon>
        <taxon>Agaricomycetidae</taxon>
        <taxon>Agaricales</taxon>
        <taxon>Agaricineae</taxon>
        <taxon>Strophariaceae</taxon>
        <taxon>Psilocybe</taxon>
    </lineage>
</organism>
<dbReference type="PANTHER" id="PTHR47481:SF31">
    <property type="entry name" value="OS01G0873500 PROTEIN"/>
    <property type="match status" value="1"/>
</dbReference>
<dbReference type="InterPro" id="IPR013103">
    <property type="entry name" value="RVT_2"/>
</dbReference>
<evidence type="ECO:0000256" key="2">
    <source>
        <dbReference type="SAM" id="MobiDB-lite"/>
    </source>
</evidence>
<keyword evidence="1" id="KW-0863">Zinc-finger</keyword>
<gene>
    <name evidence="4" type="ORF">CVT25_006694</name>
</gene>
<dbReference type="Pfam" id="PF07727">
    <property type="entry name" value="RVT_2"/>
    <property type="match status" value="1"/>
</dbReference>
<accession>A0A409XQD4</accession>